<proteinExistence type="inferred from homology"/>
<evidence type="ECO:0000256" key="6">
    <source>
        <dbReference type="SAM" id="SignalP"/>
    </source>
</evidence>
<keyword evidence="3" id="KW-0378">Hydrolase</keyword>
<keyword evidence="6" id="KW-0732">Signal</keyword>
<feature type="chain" id="PRO_5045662500" evidence="6">
    <location>
        <begin position="26"/>
        <end position="226"/>
    </location>
</feature>
<evidence type="ECO:0000256" key="2">
    <source>
        <dbReference type="ARBA" id="ARBA00022670"/>
    </source>
</evidence>
<dbReference type="InterPro" id="IPR000064">
    <property type="entry name" value="NLP_P60_dom"/>
</dbReference>
<sequence length="226" mass="23400">MAARRTAVIAASSGLVVAMGLPAQATELENKTDDTAKSASTEVKAVNNAALTVDTAKVSFEQETFTAEKAPEPKPEPEPESAASQAEPASRSTERSAPKAESKSSDSESAKPQSKSSSSVISIAKKYTGVPYVYGGTSPSGWDCSGFTAYVFKQVGVSLPRTSGAQKAAGRVVSAAEAKPGDLVWHPGHVGIYAGNGMMYDAGSPGSGTSYRSHSWMGSVTYIRVL</sequence>
<comment type="similarity">
    <text evidence="1">Belongs to the peptidase C40 family.</text>
</comment>
<dbReference type="PROSITE" id="PS51935">
    <property type="entry name" value="NLPC_P60"/>
    <property type="match status" value="1"/>
</dbReference>
<dbReference type="InterPro" id="IPR038765">
    <property type="entry name" value="Papain-like_cys_pep_sf"/>
</dbReference>
<reference evidence="8 9" key="1">
    <citation type="submission" date="2023-05" db="EMBL/GenBank/DDBJ databases">
        <title>Lithophilousrod everest ZFBP1038 complete genpme.</title>
        <authorList>
            <person name="Tian M."/>
        </authorList>
    </citation>
    <scope>NUCLEOTIDE SEQUENCE [LARGE SCALE GENOMIC DNA]</scope>
    <source>
        <strain evidence="8 9">ZFBP1038</strain>
    </source>
</reference>
<accession>A0ABY8QUK3</accession>
<keyword evidence="9" id="KW-1185">Reference proteome</keyword>
<dbReference type="PANTHER" id="PTHR47053:SF1">
    <property type="entry name" value="MUREIN DD-ENDOPEPTIDASE MEPH-RELATED"/>
    <property type="match status" value="1"/>
</dbReference>
<dbReference type="Proteomes" id="UP001209083">
    <property type="component" value="Chromosome"/>
</dbReference>
<keyword evidence="4" id="KW-0788">Thiol protease</keyword>
<evidence type="ECO:0000313" key="9">
    <source>
        <dbReference type="Proteomes" id="UP001209083"/>
    </source>
</evidence>
<feature type="region of interest" description="Disordered" evidence="5">
    <location>
        <begin position="62"/>
        <end position="120"/>
    </location>
</feature>
<evidence type="ECO:0000313" key="8">
    <source>
        <dbReference type="EMBL" id="WGW12668.1"/>
    </source>
</evidence>
<dbReference type="Gene3D" id="3.90.1720.10">
    <property type="entry name" value="endopeptidase domain like (from Nostoc punctiforme)"/>
    <property type="match status" value="1"/>
</dbReference>
<evidence type="ECO:0000259" key="7">
    <source>
        <dbReference type="PROSITE" id="PS51935"/>
    </source>
</evidence>
<evidence type="ECO:0000256" key="1">
    <source>
        <dbReference type="ARBA" id="ARBA00007074"/>
    </source>
</evidence>
<dbReference type="Pfam" id="PF00877">
    <property type="entry name" value="NLPC_P60"/>
    <property type="match status" value="1"/>
</dbReference>
<dbReference type="SUPFAM" id="SSF54001">
    <property type="entry name" value="Cysteine proteinases"/>
    <property type="match status" value="1"/>
</dbReference>
<feature type="compositionally biased region" description="Basic and acidic residues" evidence="5">
    <location>
        <begin position="92"/>
        <end position="109"/>
    </location>
</feature>
<feature type="compositionally biased region" description="Low complexity" evidence="5">
    <location>
        <begin position="80"/>
        <end position="90"/>
    </location>
</feature>
<evidence type="ECO:0000256" key="4">
    <source>
        <dbReference type="ARBA" id="ARBA00022807"/>
    </source>
</evidence>
<dbReference type="PANTHER" id="PTHR47053">
    <property type="entry name" value="MUREIN DD-ENDOPEPTIDASE MEPH-RELATED"/>
    <property type="match status" value="1"/>
</dbReference>
<keyword evidence="2" id="KW-0645">Protease</keyword>
<feature type="signal peptide" evidence="6">
    <location>
        <begin position="1"/>
        <end position="25"/>
    </location>
</feature>
<feature type="domain" description="NlpC/P60" evidence="7">
    <location>
        <begin position="114"/>
        <end position="226"/>
    </location>
</feature>
<organism evidence="8 9">
    <name type="scientific">Saxibacter everestensis</name>
    <dbReference type="NCBI Taxonomy" id="2909229"/>
    <lineage>
        <taxon>Bacteria</taxon>
        <taxon>Bacillati</taxon>
        <taxon>Actinomycetota</taxon>
        <taxon>Actinomycetes</taxon>
        <taxon>Micrococcales</taxon>
        <taxon>Brevibacteriaceae</taxon>
        <taxon>Saxibacter</taxon>
    </lineage>
</organism>
<dbReference type="RefSeq" id="WP_349639472.1">
    <property type="nucleotide sequence ID" value="NZ_CP090958.1"/>
</dbReference>
<gene>
    <name evidence="8" type="ORF">LWF01_02540</name>
</gene>
<protein>
    <submittedName>
        <fullName evidence="8">NlpC/P60 family protein</fullName>
    </submittedName>
</protein>
<evidence type="ECO:0000256" key="5">
    <source>
        <dbReference type="SAM" id="MobiDB-lite"/>
    </source>
</evidence>
<evidence type="ECO:0000256" key="3">
    <source>
        <dbReference type="ARBA" id="ARBA00022801"/>
    </source>
</evidence>
<feature type="compositionally biased region" description="Low complexity" evidence="5">
    <location>
        <begin position="110"/>
        <end position="120"/>
    </location>
</feature>
<dbReference type="InterPro" id="IPR051202">
    <property type="entry name" value="Peptidase_C40"/>
</dbReference>
<dbReference type="EMBL" id="CP090958">
    <property type="protein sequence ID" value="WGW12668.1"/>
    <property type="molecule type" value="Genomic_DNA"/>
</dbReference>
<name>A0ABY8QUK3_9MICO</name>